<dbReference type="AlphaFoldDB" id="A0A250XFB9"/>
<protein>
    <submittedName>
        <fullName evidence="1">Uncharacterized protein</fullName>
    </submittedName>
</protein>
<proteinExistence type="predicted"/>
<comment type="caution">
    <text evidence="1">The sequence shown here is derived from an EMBL/GenBank/DDBJ whole genome shotgun (WGS) entry which is preliminary data.</text>
</comment>
<evidence type="ECO:0000313" key="2">
    <source>
        <dbReference type="Proteomes" id="UP000232323"/>
    </source>
</evidence>
<reference evidence="1 2" key="1">
    <citation type="submission" date="2017-08" db="EMBL/GenBank/DDBJ databases">
        <title>Acidophilic green algal genome provides insights into adaptation to an acidic environment.</title>
        <authorList>
            <person name="Hirooka S."/>
            <person name="Hirose Y."/>
            <person name="Kanesaki Y."/>
            <person name="Higuchi S."/>
            <person name="Fujiwara T."/>
            <person name="Onuma R."/>
            <person name="Era A."/>
            <person name="Ohbayashi R."/>
            <person name="Uzuka A."/>
            <person name="Nozaki H."/>
            <person name="Yoshikawa H."/>
            <person name="Miyagishima S.Y."/>
        </authorList>
    </citation>
    <scope>NUCLEOTIDE SEQUENCE [LARGE SCALE GENOMIC DNA]</scope>
    <source>
        <strain evidence="1 2">NIES-2499</strain>
    </source>
</reference>
<sequence length="231" mass="25792">MIMTSKSHAATKCCNRPSTSRHFVGLCEILRQSRISLKSSTQLDVYSNISCIVPSFSSYRCTSSNRSCVVRATAGNAQTAKLISSTEVPAFIQRDDMMDQLHKWAVIEAGEGGFRNFGMPMTVDPQFKEGVLWGYKVGMYKDGVKLTEIGVLFDNLFAEKYEYLGRGEDGFPVLEGKMEKIEGKNIQIWKLDLNPVTEDLRGTIRGFCTGLVAAINRYYSFGSVFVDDERG</sequence>
<accession>A0A250XFB9</accession>
<gene>
    <name evidence="1" type="ORF">CEUSTIGMA_g9199.t1</name>
</gene>
<organism evidence="1 2">
    <name type="scientific">Chlamydomonas eustigma</name>
    <dbReference type="NCBI Taxonomy" id="1157962"/>
    <lineage>
        <taxon>Eukaryota</taxon>
        <taxon>Viridiplantae</taxon>
        <taxon>Chlorophyta</taxon>
        <taxon>core chlorophytes</taxon>
        <taxon>Chlorophyceae</taxon>
        <taxon>CS clade</taxon>
        <taxon>Chlamydomonadales</taxon>
        <taxon>Chlamydomonadaceae</taxon>
        <taxon>Chlamydomonas</taxon>
    </lineage>
</organism>
<dbReference type="OrthoDB" id="506867at2759"/>
<dbReference type="Proteomes" id="UP000232323">
    <property type="component" value="Unassembled WGS sequence"/>
</dbReference>
<name>A0A250XFB9_9CHLO</name>
<evidence type="ECO:0000313" key="1">
    <source>
        <dbReference type="EMBL" id="GAX81771.1"/>
    </source>
</evidence>
<dbReference type="EMBL" id="BEGY01000070">
    <property type="protein sequence ID" value="GAX81771.1"/>
    <property type="molecule type" value="Genomic_DNA"/>
</dbReference>
<keyword evidence="2" id="KW-1185">Reference proteome</keyword>